<name>A0A7S3B397_9EUKA</name>
<evidence type="ECO:0000259" key="2">
    <source>
        <dbReference type="SMART" id="SM01232"/>
    </source>
</evidence>
<comment type="similarity">
    <text evidence="1">Belongs to the FPG family.</text>
</comment>
<dbReference type="GO" id="GO:0003906">
    <property type="term" value="F:DNA-(apurinic or apyrimidinic site) endonuclease activity"/>
    <property type="evidence" value="ECO:0007669"/>
    <property type="project" value="InterPro"/>
</dbReference>
<gene>
    <name evidence="3" type="ORF">HERI1096_LOCUS24071</name>
</gene>
<dbReference type="SUPFAM" id="SSF81624">
    <property type="entry name" value="N-terminal domain of MutM-like DNA repair proteins"/>
    <property type="match status" value="1"/>
</dbReference>
<sequence length="302" mass="32084">MVEAHAEIGRATRGERGTRRCCVPASAHAAAATIDLSTIGEYFYPQLSVWTTLGMSGEWSLERTTHARIALEFCEDAAEPRTLLFYNDQRNFGSVTVCLQMGMLQAKLATIGPCWLPSTAWLPAANSKGGGGGEIEGGDAEVGGEGDGVEGCGGVSLTLFKQIVRKQCSTSRRMNVPVAKFLMDQSKTSGIGNYILSETLYKASVYPWALCGALGEADWEAVHAAAMETIRGSYAAQAALAAAGGAAALSATRGTFAAIEPRFELLVYRQAAAPDGFAVRRDEGPHGRSVFWVPERQVRGIG</sequence>
<dbReference type="GO" id="GO:0006284">
    <property type="term" value="P:base-excision repair"/>
    <property type="evidence" value="ECO:0007669"/>
    <property type="project" value="InterPro"/>
</dbReference>
<organism evidence="3">
    <name type="scientific">Haptolina ericina</name>
    <dbReference type="NCBI Taxonomy" id="156174"/>
    <lineage>
        <taxon>Eukaryota</taxon>
        <taxon>Haptista</taxon>
        <taxon>Haptophyta</taxon>
        <taxon>Prymnesiophyceae</taxon>
        <taxon>Prymnesiales</taxon>
        <taxon>Prymnesiaceae</taxon>
        <taxon>Haptolina</taxon>
    </lineage>
</organism>
<dbReference type="SUPFAM" id="SSF46946">
    <property type="entry name" value="S13-like H2TH domain"/>
    <property type="match status" value="1"/>
</dbReference>
<dbReference type="SMART" id="SM01232">
    <property type="entry name" value="H2TH"/>
    <property type="match status" value="1"/>
</dbReference>
<dbReference type="Gene3D" id="3.20.190.10">
    <property type="entry name" value="MutM-like, N-terminal"/>
    <property type="match status" value="1"/>
</dbReference>
<dbReference type="GO" id="GO:0008270">
    <property type="term" value="F:zinc ion binding"/>
    <property type="evidence" value="ECO:0007669"/>
    <property type="project" value="InterPro"/>
</dbReference>
<proteinExistence type="inferred from homology"/>
<dbReference type="AlphaFoldDB" id="A0A7S3B397"/>
<reference evidence="3" key="1">
    <citation type="submission" date="2021-01" db="EMBL/GenBank/DDBJ databases">
        <authorList>
            <person name="Corre E."/>
            <person name="Pelletier E."/>
            <person name="Niang G."/>
            <person name="Scheremetjew M."/>
            <person name="Finn R."/>
            <person name="Kale V."/>
            <person name="Holt S."/>
            <person name="Cochrane G."/>
            <person name="Meng A."/>
            <person name="Brown T."/>
            <person name="Cohen L."/>
        </authorList>
    </citation>
    <scope>NUCLEOTIDE SEQUENCE</scope>
    <source>
        <strain evidence="3">CCMP281</strain>
    </source>
</reference>
<protein>
    <recommendedName>
        <fullName evidence="2">Formamidopyrimidine-DNA glycosylase H2TH DNA-binding domain-containing protein</fullName>
    </recommendedName>
</protein>
<dbReference type="PANTHER" id="PTHR22993:SF9">
    <property type="entry name" value="FORMAMIDOPYRIMIDINE-DNA GLYCOSYLASE"/>
    <property type="match status" value="1"/>
</dbReference>
<dbReference type="GO" id="GO:0019104">
    <property type="term" value="F:DNA N-glycosylase activity"/>
    <property type="evidence" value="ECO:0007669"/>
    <property type="project" value="TreeGrafter"/>
</dbReference>
<dbReference type="PANTHER" id="PTHR22993">
    <property type="entry name" value="FORMAMIDOPYRIMIDINE-DNA GLYCOSYLASE"/>
    <property type="match status" value="1"/>
</dbReference>
<dbReference type="Gene3D" id="1.10.8.50">
    <property type="match status" value="1"/>
</dbReference>
<feature type="domain" description="Formamidopyrimidine-DNA glycosylase H2TH DNA-binding" evidence="2">
    <location>
        <begin position="147"/>
        <end position="235"/>
    </location>
</feature>
<accession>A0A7S3B397</accession>
<evidence type="ECO:0000313" key="3">
    <source>
        <dbReference type="EMBL" id="CAE0123369.1"/>
    </source>
</evidence>
<dbReference type="GO" id="GO:0005634">
    <property type="term" value="C:nucleus"/>
    <property type="evidence" value="ECO:0007669"/>
    <property type="project" value="TreeGrafter"/>
</dbReference>
<dbReference type="GO" id="GO:0003684">
    <property type="term" value="F:damaged DNA binding"/>
    <property type="evidence" value="ECO:0007669"/>
    <property type="project" value="InterPro"/>
</dbReference>
<dbReference type="InterPro" id="IPR010979">
    <property type="entry name" value="Ribosomal_uS13-like_H2TH"/>
</dbReference>
<dbReference type="EMBL" id="HBHX01043493">
    <property type="protein sequence ID" value="CAE0123369.1"/>
    <property type="molecule type" value="Transcribed_RNA"/>
</dbReference>
<dbReference type="Pfam" id="PF06831">
    <property type="entry name" value="H2TH"/>
    <property type="match status" value="1"/>
</dbReference>
<dbReference type="InterPro" id="IPR035937">
    <property type="entry name" value="FPG_N"/>
</dbReference>
<evidence type="ECO:0000256" key="1">
    <source>
        <dbReference type="ARBA" id="ARBA00009409"/>
    </source>
</evidence>
<dbReference type="InterPro" id="IPR015886">
    <property type="entry name" value="H2TH_FPG"/>
</dbReference>